<feature type="transmembrane region" description="Helical" evidence="1">
    <location>
        <begin position="150"/>
        <end position="175"/>
    </location>
</feature>
<protein>
    <recommendedName>
        <fullName evidence="2">DUF4126 domain-containing protein</fullName>
    </recommendedName>
</protein>
<evidence type="ECO:0000259" key="2">
    <source>
        <dbReference type="Pfam" id="PF13548"/>
    </source>
</evidence>
<keyword evidence="1" id="KW-0472">Membrane</keyword>
<dbReference type="RefSeq" id="WP_316654355.1">
    <property type="nucleotide sequence ID" value="NZ_CATYWO010000001.1"/>
</dbReference>
<accession>A0ABM9IWZ1</accession>
<comment type="caution">
    <text evidence="3">The sequence shown here is derived from an EMBL/GenBank/DDBJ whole genome shotgun (WGS) entry which is preliminary data.</text>
</comment>
<organism evidence="3 4">
    <name type="scientific">Ralstonia condita</name>
    <dbReference type="NCBI Taxonomy" id="3058600"/>
    <lineage>
        <taxon>Bacteria</taxon>
        <taxon>Pseudomonadati</taxon>
        <taxon>Pseudomonadota</taxon>
        <taxon>Betaproteobacteria</taxon>
        <taxon>Burkholderiales</taxon>
        <taxon>Burkholderiaceae</taxon>
        <taxon>Ralstonia</taxon>
    </lineage>
</organism>
<dbReference type="InterPro" id="IPR025196">
    <property type="entry name" value="DUF4126"/>
</dbReference>
<sequence>MLETAALAAGLSWTSGFRLYLAVFAAGALGRAGWLHLPPGLQMLESWWVIGLAGVLAVAEFLADKIPGFDSVWDGVQTFIRIPAGAILAAAAFGQLDPQWMVVAGLLGGTLAGTAHATKAGTRALLNASPEPFSNWAASFSEDVAASGGLLLAFFAPVAFLLVLALLLAIAAWLLPKLWRAVQRLRDALRGRPSGSSASGTPRLPR</sequence>
<evidence type="ECO:0000313" key="4">
    <source>
        <dbReference type="Proteomes" id="UP001189616"/>
    </source>
</evidence>
<proteinExistence type="predicted"/>
<feature type="transmembrane region" description="Helical" evidence="1">
    <location>
        <begin position="46"/>
        <end position="63"/>
    </location>
</feature>
<dbReference type="Pfam" id="PF13548">
    <property type="entry name" value="DUF4126"/>
    <property type="match status" value="1"/>
</dbReference>
<keyword evidence="4" id="KW-1185">Reference proteome</keyword>
<evidence type="ECO:0000313" key="3">
    <source>
        <dbReference type="EMBL" id="CAJ0774997.1"/>
    </source>
</evidence>
<keyword evidence="1" id="KW-1133">Transmembrane helix</keyword>
<feature type="domain" description="DUF4126" evidence="2">
    <location>
        <begin position="6"/>
        <end position="177"/>
    </location>
</feature>
<dbReference type="EMBL" id="CATYWO010000001">
    <property type="protein sequence ID" value="CAJ0774997.1"/>
    <property type="molecule type" value="Genomic_DNA"/>
</dbReference>
<reference evidence="3 4" key="1">
    <citation type="submission" date="2023-07" db="EMBL/GenBank/DDBJ databases">
        <authorList>
            <person name="Peeters C."/>
        </authorList>
    </citation>
    <scope>NUCLEOTIDE SEQUENCE [LARGE SCALE GENOMIC DNA]</scope>
    <source>
        <strain evidence="3 4">LMG 7141</strain>
    </source>
</reference>
<evidence type="ECO:0000256" key="1">
    <source>
        <dbReference type="SAM" id="Phobius"/>
    </source>
</evidence>
<gene>
    <name evidence="3" type="ORF">LMG7141_00299</name>
</gene>
<keyword evidence="1" id="KW-0812">Transmembrane</keyword>
<name>A0ABM9IWZ1_9RALS</name>
<dbReference type="Proteomes" id="UP001189616">
    <property type="component" value="Unassembled WGS sequence"/>
</dbReference>